<evidence type="ECO:0000313" key="2">
    <source>
        <dbReference type="EMBL" id="RFA07551.1"/>
    </source>
</evidence>
<dbReference type="AlphaFoldDB" id="A0A3E0VCT1"/>
<accession>A0A3E0VCT1</accession>
<dbReference type="OrthoDB" id="9896370at2"/>
<organism evidence="2 3">
    <name type="scientific">Subtercola boreus</name>
    <dbReference type="NCBI Taxonomy" id="120213"/>
    <lineage>
        <taxon>Bacteria</taxon>
        <taxon>Bacillati</taxon>
        <taxon>Actinomycetota</taxon>
        <taxon>Actinomycetes</taxon>
        <taxon>Micrococcales</taxon>
        <taxon>Microbacteriaceae</taxon>
        <taxon>Subtercola</taxon>
    </lineage>
</organism>
<name>A0A3E0VCT1_9MICO</name>
<feature type="chain" id="PRO_5017755037" evidence="1">
    <location>
        <begin position="19"/>
        <end position="150"/>
    </location>
</feature>
<comment type="caution">
    <text evidence="2">The sequence shown here is derived from an EMBL/GenBank/DDBJ whole genome shotgun (WGS) entry which is preliminary data.</text>
</comment>
<dbReference type="Proteomes" id="UP000256709">
    <property type="component" value="Unassembled WGS sequence"/>
</dbReference>
<keyword evidence="1" id="KW-0732">Signal</keyword>
<evidence type="ECO:0000313" key="3">
    <source>
        <dbReference type="Proteomes" id="UP000256709"/>
    </source>
</evidence>
<reference evidence="2 3" key="1">
    <citation type="submission" date="2017-04" db="EMBL/GenBank/DDBJ databases">
        <title>Comparative genome analysis of Subtercola boreus.</title>
        <authorList>
            <person name="Cho Y.-J."/>
            <person name="Cho A."/>
            <person name="Kim O.-S."/>
            <person name="Lee J.-I."/>
        </authorList>
    </citation>
    <scope>NUCLEOTIDE SEQUENCE [LARGE SCALE GENOMIC DNA]</scope>
    <source>
        <strain evidence="2 3">P27444</strain>
    </source>
</reference>
<evidence type="ECO:0000256" key="1">
    <source>
        <dbReference type="SAM" id="SignalP"/>
    </source>
</evidence>
<gene>
    <name evidence="2" type="ORF">B7R21_15280</name>
</gene>
<dbReference type="EMBL" id="NBXA01000026">
    <property type="protein sequence ID" value="RFA07551.1"/>
    <property type="molecule type" value="Genomic_DNA"/>
</dbReference>
<feature type="signal peptide" evidence="1">
    <location>
        <begin position="1"/>
        <end position="18"/>
    </location>
</feature>
<dbReference type="RefSeq" id="WP_116284089.1">
    <property type="nucleotide sequence ID" value="NZ_NBXA01000026.1"/>
</dbReference>
<protein>
    <submittedName>
        <fullName evidence="2">Uncharacterized protein</fullName>
    </submittedName>
</protein>
<proteinExistence type="predicted"/>
<sequence length="150" mass="15415">MSGALLLVGVSCLTVATACTSSEVKPNPTPSAALTTDVPSLLTGLFVPRGPAESLTGTLVRADGCVAFTDSATESTVPVLWPLGSHVGPGALSVVLDNGSVDMDAPLDMWGVRIQAKELWTETAGVAECAPDPEQLVLVVTGLRDILMQQ</sequence>